<dbReference type="Gene3D" id="1.10.10.1400">
    <property type="entry name" value="Terminase, small subunit, N-terminal DNA-binding domain, HTH motif"/>
    <property type="match status" value="1"/>
</dbReference>
<dbReference type="InterPro" id="IPR005335">
    <property type="entry name" value="Terminase_ssu"/>
</dbReference>
<proteinExistence type="predicted"/>
<keyword evidence="2" id="KW-0231">Viral genome packaging</keyword>
<sequence>MALNEKQEKFAQNYILHRNATEAAKAAGYSKESAYNQGYRLSQNEEVKERIFELEQELETSVDVVSELEQQYTMAKNNGHGNVAIKALELLSRVRGAKSENEIDISEEGIEANIVECLNILGKKKVENIISKCNFNQQIESNIEQHPQHQEKIPQEHQE</sequence>
<dbReference type="GO" id="GO:0051276">
    <property type="term" value="P:chromosome organization"/>
    <property type="evidence" value="ECO:0007669"/>
    <property type="project" value="InterPro"/>
</dbReference>
<protein>
    <recommendedName>
        <fullName evidence="5">Terminase small subunit</fullName>
    </recommendedName>
</protein>
<accession>A0A218MKV0</accession>
<evidence type="ECO:0000256" key="2">
    <source>
        <dbReference type="ARBA" id="ARBA00023219"/>
    </source>
</evidence>
<organism evidence="4">
    <name type="scientific">uncultured virus</name>
    <dbReference type="NCBI Taxonomy" id="340016"/>
    <lineage>
        <taxon>Viruses</taxon>
        <taxon>environmental samples</taxon>
    </lineage>
</organism>
<reference evidence="4" key="1">
    <citation type="submission" date="2016-10" db="EMBL/GenBank/DDBJ databases">
        <authorList>
            <person name="Varghese N."/>
        </authorList>
    </citation>
    <scope>NUCLEOTIDE SEQUENCE</scope>
</reference>
<evidence type="ECO:0000313" key="4">
    <source>
        <dbReference type="EMBL" id="ASE99918.1"/>
    </source>
</evidence>
<dbReference type="Pfam" id="PF03592">
    <property type="entry name" value="Terminase_2"/>
    <property type="match status" value="1"/>
</dbReference>
<evidence type="ECO:0000256" key="1">
    <source>
        <dbReference type="ARBA" id="ARBA00022612"/>
    </source>
</evidence>
<name>A0A218MKV0_9VIRU</name>
<evidence type="ECO:0000256" key="3">
    <source>
        <dbReference type="SAM" id="Coils"/>
    </source>
</evidence>
<dbReference type="PANTHER" id="PTHR41328:SF2">
    <property type="entry name" value="TERMINASE SMALL SUBUNIT"/>
    <property type="match status" value="1"/>
</dbReference>
<reference evidence="4" key="2">
    <citation type="journal article" date="2017" name="Nat. Commun.">
        <title>Single-virus genomics reveals hidden cosmopolitan and abundant viruses.</title>
        <authorList>
            <person name="Martinez-Hernandez F."/>
            <person name="Fornas O."/>
            <person name="Lluesma Gomez M."/>
            <person name="Bolduc B."/>
            <person name="de la Cruz Pena M.J."/>
            <person name="Martinez J.M."/>
            <person name="Anton J."/>
            <person name="Gasol J.M."/>
            <person name="Rosselli R."/>
            <person name="Rodriguez-Valera F."/>
            <person name="Sullivan M.B."/>
            <person name="Acinas S.G."/>
            <person name="Martinez-Garcia M."/>
        </authorList>
    </citation>
    <scope>NUCLEOTIDE SEQUENCE</scope>
</reference>
<keyword evidence="1" id="KW-1188">Viral release from host cell</keyword>
<dbReference type="EMBL" id="KY052806">
    <property type="protein sequence ID" value="ASE99918.1"/>
    <property type="molecule type" value="Genomic_DNA"/>
</dbReference>
<keyword evidence="3" id="KW-0175">Coiled coil</keyword>
<dbReference type="InterPro" id="IPR038713">
    <property type="entry name" value="Terminase_Gp1_N_sf"/>
</dbReference>
<dbReference type="InterPro" id="IPR052404">
    <property type="entry name" value="SPP1-like_terminase"/>
</dbReference>
<evidence type="ECO:0008006" key="5">
    <source>
        <dbReference type="Google" id="ProtNLM"/>
    </source>
</evidence>
<dbReference type="PANTHER" id="PTHR41328">
    <property type="entry name" value="TERMINASE SMALL SUBUNIT-RELATED"/>
    <property type="match status" value="1"/>
</dbReference>
<feature type="coiled-coil region" evidence="3">
    <location>
        <begin position="44"/>
        <end position="71"/>
    </location>
</feature>